<proteinExistence type="inferred from homology"/>
<evidence type="ECO:0000256" key="8">
    <source>
        <dbReference type="RuleBase" id="RU363032"/>
    </source>
</evidence>
<dbReference type="PANTHER" id="PTHR43357">
    <property type="entry name" value="INNER MEMBRANE ABC TRANSPORTER PERMEASE PROTEIN YDCV"/>
    <property type="match status" value="1"/>
</dbReference>
<dbReference type="EMBL" id="AP012338">
    <property type="protein sequence ID" value="BAM03990.1"/>
    <property type="molecule type" value="Genomic_DNA"/>
</dbReference>
<dbReference type="KEGG" id="phm:PSMK_18310"/>
<evidence type="ECO:0000313" key="10">
    <source>
        <dbReference type="EMBL" id="BAM03990.1"/>
    </source>
</evidence>
<dbReference type="GO" id="GO:0055085">
    <property type="term" value="P:transmembrane transport"/>
    <property type="evidence" value="ECO:0007669"/>
    <property type="project" value="InterPro"/>
</dbReference>
<organism evidence="10 11">
    <name type="scientific">Phycisphaera mikurensis (strain NBRC 102666 / KCTC 22515 / FYK2301M01)</name>
    <dbReference type="NCBI Taxonomy" id="1142394"/>
    <lineage>
        <taxon>Bacteria</taxon>
        <taxon>Pseudomonadati</taxon>
        <taxon>Planctomycetota</taxon>
        <taxon>Phycisphaerae</taxon>
        <taxon>Phycisphaerales</taxon>
        <taxon>Phycisphaeraceae</taxon>
        <taxon>Phycisphaera</taxon>
    </lineage>
</organism>
<comment type="similarity">
    <text evidence="8">Belongs to the binding-protein-dependent transport system permease family.</text>
</comment>
<feature type="transmembrane region" description="Helical" evidence="8">
    <location>
        <begin position="163"/>
        <end position="187"/>
    </location>
</feature>
<protein>
    <submittedName>
        <fullName evidence="10">Putative ABC transporter permease protein</fullName>
    </submittedName>
</protein>
<feature type="transmembrane region" description="Helical" evidence="8">
    <location>
        <begin position="15"/>
        <end position="38"/>
    </location>
</feature>
<accession>I0IFF2</accession>
<feature type="transmembrane region" description="Helical" evidence="8">
    <location>
        <begin position="70"/>
        <end position="97"/>
    </location>
</feature>
<dbReference type="GO" id="GO:0005886">
    <property type="term" value="C:plasma membrane"/>
    <property type="evidence" value="ECO:0007669"/>
    <property type="project" value="UniProtKB-SubCell"/>
</dbReference>
<dbReference type="SUPFAM" id="SSF161098">
    <property type="entry name" value="MetI-like"/>
    <property type="match status" value="2"/>
</dbReference>
<feature type="transmembrane region" description="Helical" evidence="8">
    <location>
        <begin position="408"/>
        <end position="428"/>
    </location>
</feature>
<evidence type="ECO:0000256" key="4">
    <source>
        <dbReference type="ARBA" id="ARBA00022519"/>
    </source>
</evidence>
<dbReference type="InterPro" id="IPR000515">
    <property type="entry name" value="MetI-like"/>
</dbReference>
<dbReference type="Proteomes" id="UP000007881">
    <property type="component" value="Chromosome"/>
</dbReference>
<keyword evidence="2 8" id="KW-0813">Transport</keyword>
<evidence type="ECO:0000259" key="9">
    <source>
        <dbReference type="PROSITE" id="PS50928"/>
    </source>
</evidence>
<dbReference type="Pfam" id="PF00528">
    <property type="entry name" value="BPD_transp_1"/>
    <property type="match status" value="2"/>
</dbReference>
<keyword evidence="3" id="KW-1003">Cell membrane</keyword>
<evidence type="ECO:0000256" key="1">
    <source>
        <dbReference type="ARBA" id="ARBA00004429"/>
    </source>
</evidence>
<feature type="domain" description="ABC transmembrane type-1" evidence="9">
    <location>
        <begin position="370"/>
        <end position="589"/>
    </location>
</feature>
<feature type="transmembrane region" description="Helical" evidence="8">
    <location>
        <begin position="566"/>
        <end position="589"/>
    </location>
</feature>
<evidence type="ECO:0000256" key="5">
    <source>
        <dbReference type="ARBA" id="ARBA00022692"/>
    </source>
</evidence>
<dbReference type="RefSeq" id="WP_014437208.1">
    <property type="nucleotide sequence ID" value="NC_017080.1"/>
</dbReference>
<keyword evidence="11" id="KW-1185">Reference proteome</keyword>
<feature type="transmembrane region" description="Helical" evidence="8">
    <location>
        <begin position="265"/>
        <end position="286"/>
    </location>
</feature>
<keyword evidence="6 8" id="KW-1133">Transmembrane helix</keyword>
<dbReference type="STRING" id="1142394.PSMK_18310"/>
<keyword evidence="7 8" id="KW-0472">Membrane</keyword>
<dbReference type="CDD" id="cd06261">
    <property type="entry name" value="TM_PBP2"/>
    <property type="match status" value="2"/>
</dbReference>
<dbReference type="PROSITE" id="PS50928">
    <property type="entry name" value="ABC_TM1"/>
    <property type="match status" value="2"/>
</dbReference>
<feature type="transmembrane region" description="Helical" evidence="8">
    <location>
        <begin position="109"/>
        <end position="129"/>
    </location>
</feature>
<dbReference type="AlphaFoldDB" id="I0IFF2"/>
<feature type="transmembrane region" description="Helical" evidence="8">
    <location>
        <begin position="374"/>
        <end position="396"/>
    </location>
</feature>
<dbReference type="PANTHER" id="PTHR43357:SF4">
    <property type="entry name" value="INNER MEMBRANE ABC TRANSPORTER PERMEASE PROTEIN YDCV"/>
    <property type="match status" value="1"/>
</dbReference>
<feature type="transmembrane region" description="Helical" evidence="8">
    <location>
        <begin position="312"/>
        <end position="339"/>
    </location>
</feature>
<evidence type="ECO:0000313" key="11">
    <source>
        <dbReference type="Proteomes" id="UP000007881"/>
    </source>
</evidence>
<evidence type="ECO:0000256" key="3">
    <source>
        <dbReference type="ARBA" id="ARBA00022475"/>
    </source>
</evidence>
<dbReference type="eggNOG" id="COG1178">
    <property type="taxonomic scope" value="Bacteria"/>
</dbReference>
<dbReference type="Gene3D" id="1.10.3720.10">
    <property type="entry name" value="MetI-like"/>
    <property type="match status" value="2"/>
</dbReference>
<reference evidence="10 11" key="1">
    <citation type="submission" date="2012-02" db="EMBL/GenBank/DDBJ databases">
        <title>Complete genome sequence of Phycisphaera mikurensis NBRC 102666.</title>
        <authorList>
            <person name="Ankai A."/>
            <person name="Hosoyama A."/>
            <person name="Terui Y."/>
            <person name="Sekine M."/>
            <person name="Fukai R."/>
            <person name="Kato Y."/>
            <person name="Nakamura S."/>
            <person name="Yamada-Narita S."/>
            <person name="Kawakoshi A."/>
            <person name="Fukunaga Y."/>
            <person name="Yamazaki S."/>
            <person name="Fujita N."/>
        </authorList>
    </citation>
    <scope>NUCLEOTIDE SEQUENCE [LARGE SCALE GENOMIC DNA]</scope>
    <source>
        <strain evidence="11">NBRC 102666 / KCTC 22515 / FYK2301M01</strain>
    </source>
</reference>
<evidence type="ECO:0000256" key="7">
    <source>
        <dbReference type="ARBA" id="ARBA00023136"/>
    </source>
</evidence>
<feature type="domain" description="ABC transmembrane type-1" evidence="9">
    <location>
        <begin position="70"/>
        <end position="282"/>
    </location>
</feature>
<name>I0IFF2_PHYMF</name>
<gene>
    <name evidence="10" type="ordered locus">PSMK_18310</name>
</gene>
<comment type="subcellular location">
    <subcellularLocation>
        <location evidence="1">Cell inner membrane</location>
        <topology evidence="1">Multi-pass membrane protein</topology>
    </subcellularLocation>
    <subcellularLocation>
        <location evidence="8">Cell membrane</location>
        <topology evidence="8">Multi-pass membrane protein</topology>
    </subcellularLocation>
</comment>
<keyword evidence="4" id="KW-0997">Cell inner membrane</keyword>
<keyword evidence="5 8" id="KW-0812">Transmembrane</keyword>
<dbReference type="OrthoDB" id="9776648at2"/>
<sequence>MLNVGHPSARTCSRYGLFLALLAILSVFLIWPIVLVVVKGFVGEDGGFTLKYFFGEGVGVLRDPAYRAGLINATLIAVFTTTLCLLISLPMAVLAAGFRFPGKAAVSSLVLVPLILPPFVGAIGLQALLGRFGAINSTLVSIGLLDPQQPGIDFLGGSGIGRFGAVVLMEALHLYPIAYLNIVAALANLDPSLDEAAENLGAGRVRRFFRCTLPLILPGVFAGCTIVFIWSFTELGTPLMFEFKQVTPVQVFYGLQEIETSPRPYALVVVMLFAALAMYAAGRFAFGGRAYAMQGKATAAVAEKALTGWRGLAALALFVGVTAAALLPHLGVVLSALAADGSWYRTILPQEFTLDHFEGALTHELAMTSITNSLIYAVTAMVFCIAIGLAIAYVVVRWRLRGAALLDTLGMLPLAVPGLVMAFGYVAMSLAWPFPALREAAAAAGLDGVASLLSVRGQNPNPLVFLVIAYTIRRLPYILRSAAAGLEQTSGDLEEAALNLGATPLQAIRRVVIPLILANLIAGGILVFSFAMLEVSDSLILAEKEPHYPITKAIWTLFNRLGDGPAIASAMGVWGMALLTVTLVGASILMGKKLGAIFKV</sequence>
<dbReference type="HOGENOM" id="CLU_021838_1_0_0"/>
<feature type="transmembrane region" description="Helical" evidence="8">
    <location>
        <begin position="511"/>
        <end position="533"/>
    </location>
</feature>
<evidence type="ECO:0000256" key="2">
    <source>
        <dbReference type="ARBA" id="ARBA00022448"/>
    </source>
</evidence>
<dbReference type="InterPro" id="IPR035906">
    <property type="entry name" value="MetI-like_sf"/>
</dbReference>
<evidence type="ECO:0000256" key="6">
    <source>
        <dbReference type="ARBA" id="ARBA00022989"/>
    </source>
</evidence>
<feature type="transmembrane region" description="Helical" evidence="8">
    <location>
        <begin position="208"/>
        <end position="232"/>
    </location>
</feature>